<protein>
    <recommendedName>
        <fullName evidence="4">Stability/partitioning determinant</fullName>
    </recommendedName>
</protein>
<keyword evidence="3" id="KW-1185">Reference proteome</keyword>
<dbReference type="Proteomes" id="UP001258945">
    <property type="component" value="Unassembled WGS sequence"/>
</dbReference>
<evidence type="ECO:0000313" key="3">
    <source>
        <dbReference type="Proteomes" id="UP001258945"/>
    </source>
</evidence>
<feature type="region of interest" description="Disordered" evidence="1">
    <location>
        <begin position="1"/>
        <end position="65"/>
    </location>
</feature>
<evidence type="ECO:0000313" key="2">
    <source>
        <dbReference type="EMBL" id="MDT8333216.1"/>
    </source>
</evidence>
<sequence>MSERASVFGDDDLDVTGFAPKPPARPEQVRGVAEGVGFRSRDPAPPPSEKAPEPPPRREQRRYRTGRNIQLNLKVRQEDLDAFYRIADETGQVLGEVFADAIAALQKERKSIR</sequence>
<evidence type="ECO:0008006" key="4">
    <source>
        <dbReference type="Google" id="ProtNLM"/>
    </source>
</evidence>
<name>A0ABU3MJN2_9PROT</name>
<organism evidence="2 3">
    <name type="scientific">Roseomonas gilardii</name>
    <dbReference type="NCBI Taxonomy" id="257708"/>
    <lineage>
        <taxon>Bacteria</taxon>
        <taxon>Pseudomonadati</taxon>
        <taxon>Pseudomonadota</taxon>
        <taxon>Alphaproteobacteria</taxon>
        <taxon>Acetobacterales</taxon>
        <taxon>Roseomonadaceae</taxon>
        <taxon>Roseomonas</taxon>
    </lineage>
</organism>
<comment type="caution">
    <text evidence="2">The sequence shown here is derived from an EMBL/GenBank/DDBJ whole genome shotgun (WGS) entry which is preliminary data.</text>
</comment>
<reference evidence="2 3" key="1">
    <citation type="journal article" date="2019" name="Microb. Pathog.">
        <title>Comparison of VITEK 2, MALDI-TOF MS, 16S rRNA gene sequencing, and whole-genome sequencing for identification of Roseomonas mucosa.</title>
        <authorList>
            <person name="Rudolph W.W."/>
            <person name="Gunzer F."/>
            <person name="Trauth M."/>
            <person name="Bunk B."/>
            <person name="Bigge R."/>
            <person name="Schrottner P."/>
        </authorList>
    </citation>
    <scope>NUCLEOTIDE SEQUENCE [LARGE SCALE GENOMIC DNA]</scope>
    <source>
        <strain evidence="2 3">DSM 103800</strain>
    </source>
</reference>
<dbReference type="RefSeq" id="WP_314284450.1">
    <property type="nucleotide sequence ID" value="NZ_JAVVDO010000046.1"/>
</dbReference>
<gene>
    <name evidence="2" type="ORF">RQ831_19365</name>
</gene>
<dbReference type="EMBL" id="JAVVDO010000046">
    <property type="protein sequence ID" value="MDT8333216.1"/>
    <property type="molecule type" value="Genomic_DNA"/>
</dbReference>
<evidence type="ECO:0000256" key="1">
    <source>
        <dbReference type="SAM" id="MobiDB-lite"/>
    </source>
</evidence>
<proteinExistence type="predicted"/>
<accession>A0ABU3MJN2</accession>